<gene>
    <name evidence="1" type="ORF">IAA72_08825</name>
</gene>
<accession>A0A9D9ICJ7</accession>
<evidence type="ECO:0000313" key="2">
    <source>
        <dbReference type="Proteomes" id="UP000810292"/>
    </source>
</evidence>
<name>A0A9D9ICJ7_9SPIO</name>
<organism evidence="1 2">
    <name type="scientific">Candidatus Ornithospirochaeta stercoravium</name>
    <dbReference type="NCBI Taxonomy" id="2840897"/>
    <lineage>
        <taxon>Bacteria</taxon>
        <taxon>Pseudomonadati</taxon>
        <taxon>Spirochaetota</taxon>
        <taxon>Spirochaetia</taxon>
        <taxon>Spirochaetales</taxon>
        <taxon>Spirochaetaceae</taxon>
        <taxon>Spirochaetaceae incertae sedis</taxon>
        <taxon>Candidatus Ornithospirochaeta</taxon>
    </lineage>
</organism>
<reference evidence="1" key="1">
    <citation type="submission" date="2020-10" db="EMBL/GenBank/DDBJ databases">
        <authorList>
            <person name="Gilroy R."/>
        </authorList>
    </citation>
    <scope>NUCLEOTIDE SEQUENCE</scope>
    <source>
        <strain evidence="1">14700</strain>
    </source>
</reference>
<feature type="non-terminal residue" evidence="1">
    <location>
        <position position="313"/>
    </location>
</feature>
<evidence type="ECO:0000313" key="1">
    <source>
        <dbReference type="EMBL" id="MBO8469872.1"/>
    </source>
</evidence>
<dbReference type="Proteomes" id="UP000810292">
    <property type="component" value="Unassembled WGS sequence"/>
</dbReference>
<sequence>MGKMTDGAGIQYIWAQMEQYLKSKLATVPQILPFPLLRVTNNVKAQTAHIDIYSNYTGYPDGIVVRYKKGSEPTESDTVVDISAGITVSSNDRYYFKAFAPDGSGWQDSPSNSITVSIPALKTLPTPSISVSRLSSSQGRVTISNYSSYPSGTKIVINGTSYSMTSSVTLSIGTSSTTVTVYATYDGEEYYEPQSASTSATISAYVPPKCATPSISQSGNTVYISCSTSGATIYYRKGTSGSYTRYTGGFSISSSVTVYAYATASGYSTSNTASRYCSYTAPTPSLPTPQLRLDDLSDSEGYYLNIYLQNKSS</sequence>
<reference evidence="1" key="2">
    <citation type="journal article" date="2021" name="PeerJ">
        <title>Extensive microbial diversity within the chicken gut microbiome revealed by metagenomics and culture.</title>
        <authorList>
            <person name="Gilroy R."/>
            <person name="Ravi A."/>
            <person name="Getino M."/>
            <person name="Pursley I."/>
            <person name="Horton D.L."/>
            <person name="Alikhan N.F."/>
            <person name="Baker D."/>
            <person name="Gharbi K."/>
            <person name="Hall N."/>
            <person name="Watson M."/>
            <person name="Adriaenssens E.M."/>
            <person name="Foster-Nyarko E."/>
            <person name="Jarju S."/>
            <person name="Secka A."/>
            <person name="Antonio M."/>
            <person name="Oren A."/>
            <person name="Chaudhuri R.R."/>
            <person name="La Ragione R."/>
            <person name="Hildebrand F."/>
            <person name="Pallen M.J."/>
        </authorList>
    </citation>
    <scope>NUCLEOTIDE SEQUENCE</scope>
    <source>
        <strain evidence="1">14700</strain>
    </source>
</reference>
<dbReference type="EMBL" id="JADIMF010000145">
    <property type="protein sequence ID" value="MBO8469872.1"/>
    <property type="molecule type" value="Genomic_DNA"/>
</dbReference>
<comment type="caution">
    <text evidence="1">The sequence shown here is derived from an EMBL/GenBank/DDBJ whole genome shotgun (WGS) entry which is preliminary data.</text>
</comment>
<proteinExistence type="predicted"/>
<dbReference type="AlphaFoldDB" id="A0A9D9ICJ7"/>
<protein>
    <submittedName>
        <fullName evidence="1">Uncharacterized protein</fullName>
    </submittedName>
</protein>